<feature type="domain" description="Transposase InsH N-terminal" evidence="1">
    <location>
        <begin position="33"/>
        <end position="119"/>
    </location>
</feature>
<protein>
    <submittedName>
        <fullName evidence="2">Transposase</fullName>
    </submittedName>
</protein>
<proteinExistence type="predicted"/>
<comment type="caution">
    <text evidence="2">The sequence shown here is derived from an EMBL/GenBank/DDBJ whole genome shotgun (WGS) entry which is preliminary data.</text>
</comment>
<dbReference type="RefSeq" id="WP_051253833.1">
    <property type="nucleotide sequence ID" value="NZ_JAMDMW010000077.1"/>
</dbReference>
<sequence length="244" mass="28502">MYKRGRKEQQISIDDPFMNIPKSIVENLRKSWAEDFYNDIFLSIDEDRFSTLYSSQYSRPNKPVNILVSLLILKELHNLTDDQLMGSLYFDYRYQYALGISDFEKESICINTITNFRQRLVEHESKTQEDLLKQETDALSQKLAEVIHLDKSMARMDSFMFSSSCKKLSRLELVYKVVQNMVKGLNKLDADFVPEGFQDYLKEEHLNQTLYHTKSAEAGSKLDFQIEQAATLYRHAVHIRSGAK</sequence>
<dbReference type="EMBL" id="JAMDMX010000014">
    <property type="protein sequence ID" value="MCY9692497.1"/>
    <property type="molecule type" value="Genomic_DNA"/>
</dbReference>
<accession>A0ABT4G8I4</accession>
<gene>
    <name evidence="2" type="ORF">M5X19_06165</name>
</gene>
<dbReference type="Proteomes" id="UP001527099">
    <property type="component" value="Unassembled WGS sequence"/>
</dbReference>
<evidence type="ECO:0000313" key="3">
    <source>
        <dbReference type="Proteomes" id="UP001527099"/>
    </source>
</evidence>
<keyword evidence="3" id="KW-1185">Reference proteome</keyword>
<organism evidence="2 3">
    <name type="scientific">Paenibacillus alginolyticus</name>
    <dbReference type="NCBI Taxonomy" id="59839"/>
    <lineage>
        <taxon>Bacteria</taxon>
        <taxon>Bacillati</taxon>
        <taxon>Bacillota</taxon>
        <taxon>Bacilli</taxon>
        <taxon>Bacillales</taxon>
        <taxon>Paenibacillaceae</taxon>
        <taxon>Paenibacillus</taxon>
    </lineage>
</organism>
<dbReference type="InterPro" id="IPR008490">
    <property type="entry name" value="Transposase_InsH_N"/>
</dbReference>
<evidence type="ECO:0000259" key="1">
    <source>
        <dbReference type="Pfam" id="PF05598"/>
    </source>
</evidence>
<name>A0ABT4G8I4_9BACL</name>
<evidence type="ECO:0000313" key="2">
    <source>
        <dbReference type="EMBL" id="MCY9692497.1"/>
    </source>
</evidence>
<dbReference type="Pfam" id="PF05598">
    <property type="entry name" value="DUF772"/>
    <property type="match status" value="1"/>
</dbReference>
<reference evidence="2 3" key="1">
    <citation type="submission" date="2022-05" db="EMBL/GenBank/DDBJ databases">
        <title>Genome Sequencing of Bee-Associated Microbes.</title>
        <authorList>
            <person name="Dunlap C."/>
        </authorList>
    </citation>
    <scope>NUCLEOTIDE SEQUENCE [LARGE SCALE GENOMIC DNA]</scope>
    <source>
        <strain evidence="2 3">NRRL B-14421</strain>
    </source>
</reference>